<dbReference type="InterPro" id="IPR045990">
    <property type="entry name" value="DUF5946"/>
</dbReference>
<name>A0A7K3W5B8_9ACTN</name>
<reference evidence="1 2" key="1">
    <citation type="submission" date="2020-02" db="EMBL/GenBank/DDBJ databases">
        <title>Geodermatophilus sabuli CPCC 205279 I12A-02694.</title>
        <authorList>
            <person name="Jiang Z."/>
        </authorList>
    </citation>
    <scope>NUCLEOTIDE SEQUENCE [LARGE SCALE GENOMIC DNA]</scope>
    <source>
        <strain evidence="1 2">I12A-02694</strain>
    </source>
</reference>
<comment type="caution">
    <text evidence="1">The sequence shown here is derived from an EMBL/GenBank/DDBJ whole genome shotgun (WGS) entry which is preliminary data.</text>
</comment>
<evidence type="ECO:0000313" key="1">
    <source>
        <dbReference type="EMBL" id="NEK59027.1"/>
    </source>
</evidence>
<organism evidence="1 2">
    <name type="scientific">Geodermatophilus sabuli</name>
    <dbReference type="NCBI Taxonomy" id="1564158"/>
    <lineage>
        <taxon>Bacteria</taxon>
        <taxon>Bacillati</taxon>
        <taxon>Actinomycetota</taxon>
        <taxon>Actinomycetes</taxon>
        <taxon>Geodermatophilales</taxon>
        <taxon>Geodermatophilaceae</taxon>
        <taxon>Geodermatophilus</taxon>
    </lineage>
</organism>
<dbReference type="Proteomes" id="UP000470246">
    <property type="component" value="Unassembled WGS sequence"/>
</dbReference>
<keyword evidence="2" id="KW-1185">Reference proteome</keyword>
<dbReference type="EMBL" id="JAAGWF010000015">
    <property type="protein sequence ID" value="NEK59027.1"/>
    <property type="molecule type" value="Genomic_DNA"/>
</dbReference>
<accession>A0A7K3W5B8</accession>
<proteinExistence type="predicted"/>
<protein>
    <submittedName>
        <fullName evidence="1">Uncharacterized protein</fullName>
    </submittedName>
</protein>
<dbReference type="Pfam" id="PF19371">
    <property type="entry name" value="DUF5946"/>
    <property type="match status" value="1"/>
</dbReference>
<gene>
    <name evidence="1" type="ORF">GCU56_14240</name>
</gene>
<dbReference type="AlphaFoldDB" id="A0A7K3W5B8"/>
<evidence type="ECO:0000313" key="2">
    <source>
        <dbReference type="Proteomes" id="UP000470246"/>
    </source>
</evidence>
<sequence length="164" mass="17152">MSPSPSPPPAARLGADTSVRCPGCGCVLVPARGDDPAPAGVSAACTRLFEETLRGLREEVTDAQVAVVVALADGAYAAQHPGATGPQRLAEVLDDLAGRLAEPVPTPPGDVAEAPEAWRTTIADVAADLDVIDLPVLVETWARAVLADWRREPTRMPDRTTERS</sequence>
<dbReference type="RefSeq" id="WP_163482394.1">
    <property type="nucleotide sequence ID" value="NZ_JAAGWF010000015.1"/>
</dbReference>